<dbReference type="SMART" id="SM00175">
    <property type="entry name" value="RAB"/>
    <property type="match status" value="1"/>
</dbReference>
<dbReference type="Gene3D" id="3.40.50.300">
    <property type="entry name" value="P-loop containing nucleotide triphosphate hydrolases"/>
    <property type="match status" value="1"/>
</dbReference>
<evidence type="ECO:0000256" key="3">
    <source>
        <dbReference type="ARBA" id="ARBA00023134"/>
    </source>
</evidence>
<evidence type="ECO:0000256" key="1">
    <source>
        <dbReference type="ARBA" id="ARBA00006270"/>
    </source>
</evidence>
<dbReference type="GO" id="GO:0008333">
    <property type="term" value="P:endosome to lysosome transport"/>
    <property type="evidence" value="ECO:0007669"/>
    <property type="project" value="TreeGrafter"/>
</dbReference>
<gene>
    <name evidence="4" type="primary">RABX30</name>
</gene>
<dbReference type="GO" id="GO:0045335">
    <property type="term" value="C:phagocytic vesicle"/>
    <property type="evidence" value="ECO:0007669"/>
    <property type="project" value="TreeGrafter"/>
</dbReference>
<dbReference type="PANTHER" id="PTHR47981:SF42">
    <property type="entry name" value="RAS-RELATED PROTEIN RAB-7L1-LIKE ISOFORM X1"/>
    <property type="match status" value="1"/>
</dbReference>
<dbReference type="PRINTS" id="PR00449">
    <property type="entry name" value="RASTRNSFRMNG"/>
</dbReference>
<dbReference type="InterPro" id="IPR027417">
    <property type="entry name" value="P-loop_NTPase"/>
</dbReference>
<dbReference type="Pfam" id="PF00071">
    <property type="entry name" value="Ras"/>
    <property type="match status" value="1"/>
</dbReference>
<dbReference type="SUPFAM" id="SSF52540">
    <property type="entry name" value="P-loop containing nucleoside triphosphate hydrolases"/>
    <property type="match status" value="1"/>
</dbReference>
<dbReference type="InterPro" id="IPR005225">
    <property type="entry name" value="Small_GTP-bd"/>
</dbReference>
<dbReference type="SMART" id="SM00177">
    <property type="entry name" value="ARF"/>
    <property type="match status" value="1"/>
</dbReference>
<dbReference type="GO" id="GO:0005525">
    <property type="term" value="F:GTP binding"/>
    <property type="evidence" value="ECO:0007669"/>
    <property type="project" value="UniProtKB-KW"/>
</dbReference>
<dbReference type="PROSITE" id="PS51419">
    <property type="entry name" value="RAB"/>
    <property type="match status" value="1"/>
</dbReference>
<dbReference type="EMBL" id="AB365965">
    <property type="protein sequence ID" value="BAJ21345.1"/>
    <property type="molecule type" value="mRNA"/>
</dbReference>
<dbReference type="SMART" id="SM00176">
    <property type="entry name" value="RAN"/>
    <property type="match status" value="1"/>
</dbReference>
<dbReference type="SMART" id="SM00173">
    <property type="entry name" value="RAS"/>
    <property type="match status" value="1"/>
</dbReference>
<dbReference type="GO" id="GO:0005764">
    <property type="term" value="C:lysosome"/>
    <property type="evidence" value="ECO:0007669"/>
    <property type="project" value="TreeGrafter"/>
</dbReference>
<evidence type="ECO:0000256" key="2">
    <source>
        <dbReference type="ARBA" id="ARBA00022741"/>
    </source>
</evidence>
<name>E1CB55_TETTH</name>
<dbReference type="GO" id="GO:0003924">
    <property type="term" value="F:GTPase activity"/>
    <property type="evidence" value="ECO:0007669"/>
    <property type="project" value="InterPro"/>
</dbReference>
<proteinExistence type="evidence at transcript level"/>
<evidence type="ECO:0000313" key="4">
    <source>
        <dbReference type="EMBL" id="BAJ21345.1"/>
    </source>
</evidence>
<dbReference type="NCBIfam" id="TIGR00231">
    <property type="entry name" value="small_GTP"/>
    <property type="match status" value="1"/>
</dbReference>
<dbReference type="InterPro" id="IPR001806">
    <property type="entry name" value="Small_GTPase"/>
</dbReference>
<dbReference type="GO" id="GO:0005770">
    <property type="term" value="C:late endosome"/>
    <property type="evidence" value="ECO:0007669"/>
    <property type="project" value="TreeGrafter"/>
</dbReference>
<dbReference type="PROSITE" id="PS51421">
    <property type="entry name" value="RAS"/>
    <property type="match status" value="1"/>
</dbReference>
<organism evidence="4">
    <name type="scientific">Tetrahymena thermophila</name>
    <dbReference type="NCBI Taxonomy" id="5911"/>
    <lineage>
        <taxon>Eukaryota</taxon>
        <taxon>Sar</taxon>
        <taxon>Alveolata</taxon>
        <taxon>Ciliophora</taxon>
        <taxon>Intramacronucleata</taxon>
        <taxon>Oligohymenophorea</taxon>
        <taxon>Hymenostomatida</taxon>
        <taxon>Tetrahymenina</taxon>
        <taxon>Tetrahymenidae</taxon>
        <taxon>Tetrahymena</taxon>
    </lineage>
</organism>
<dbReference type="PROSITE" id="PS51417">
    <property type="entry name" value="ARF"/>
    <property type="match status" value="1"/>
</dbReference>
<comment type="similarity">
    <text evidence="1">Belongs to the small GTPase superfamily. Rab family.</text>
</comment>
<keyword evidence="3" id="KW-0342">GTP-binding</keyword>
<dbReference type="PANTHER" id="PTHR47981">
    <property type="entry name" value="RAB FAMILY"/>
    <property type="match status" value="1"/>
</dbReference>
<dbReference type="SMART" id="SM00174">
    <property type="entry name" value="RHO"/>
    <property type="match status" value="1"/>
</dbReference>
<dbReference type="AlphaFoldDB" id="E1CB55"/>
<dbReference type="GO" id="GO:0090385">
    <property type="term" value="P:phagosome-lysosome fusion"/>
    <property type="evidence" value="ECO:0007669"/>
    <property type="project" value="TreeGrafter"/>
</dbReference>
<reference evidence="4" key="1">
    <citation type="journal article" date="2010" name="J. Eukaryot. Microbiol.">
        <title>Marked amplification and diversification of products of ras genes from rat brain, Rab GTPases, in the ciliates Tetrahymena thermophila and Paramecium tetraurelia.</title>
        <authorList>
            <person name="Saito-Nakano Y."/>
            <person name="Nakahara T."/>
            <person name="Nakano K."/>
            <person name="Nozaki T."/>
            <person name="Numata O."/>
        </authorList>
    </citation>
    <scope>NUCLEOTIDE SEQUENCE</scope>
</reference>
<accession>E1CB55</accession>
<protein>
    <submittedName>
        <fullName evidence="4">Rab-family small GTPase RabX30</fullName>
    </submittedName>
</protein>
<keyword evidence="2" id="KW-0547">Nucleotide-binding</keyword>
<sequence>MSLKQDNIAKVIVVGMSGTGKTSVIKRYTWNQFDIYEQTTIGMQNNFKEVQHTMRRKVQLRIWDIAGQDKYKSMTKNFVRNSSGCIIVCDTQREDSLKESIIWKNLVQQESELGDKLPVVLAQNKYDLLPDSVKSSKQDDLFGTEDFLNNFAEKNNFNSCIQVSAKDGYQVEELFSILIDNILQQQNDVDIGPTEKNEDSISLSYYESQITKAPSIYHHKKKKCC</sequence>